<keyword evidence="5" id="KW-0489">Methyltransferase</keyword>
<dbReference type="Pfam" id="PF00628">
    <property type="entry name" value="PHD"/>
    <property type="match status" value="1"/>
</dbReference>
<keyword evidence="2" id="KW-0863">Zinc-finger</keyword>
<dbReference type="InterPro" id="IPR011011">
    <property type="entry name" value="Znf_FYVE_PHD"/>
</dbReference>
<proteinExistence type="predicted"/>
<organism evidence="5 6">
    <name type="scientific">Trifolium pratense</name>
    <name type="common">Red clover</name>
    <dbReference type="NCBI Taxonomy" id="57577"/>
    <lineage>
        <taxon>Eukaryota</taxon>
        <taxon>Viridiplantae</taxon>
        <taxon>Streptophyta</taxon>
        <taxon>Embryophyta</taxon>
        <taxon>Tracheophyta</taxon>
        <taxon>Spermatophyta</taxon>
        <taxon>Magnoliopsida</taxon>
        <taxon>eudicotyledons</taxon>
        <taxon>Gunneridae</taxon>
        <taxon>Pentapetalae</taxon>
        <taxon>rosids</taxon>
        <taxon>fabids</taxon>
        <taxon>Fabales</taxon>
        <taxon>Fabaceae</taxon>
        <taxon>Papilionoideae</taxon>
        <taxon>50 kb inversion clade</taxon>
        <taxon>NPAAA clade</taxon>
        <taxon>Hologalegina</taxon>
        <taxon>IRL clade</taxon>
        <taxon>Trifolieae</taxon>
        <taxon>Trifolium</taxon>
    </lineage>
</organism>
<reference evidence="5 6" key="2">
    <citation type="journal article" date="2017" name="Front. Plant Sci.">
        <title>Gene Classification and Mining of Molecular Markers Useful in Red Clover (Trifolium pratense) Breeding.</title>
        <authorList>
            <person name="Istvanek J."/>
            <person name="Dluhosova J."/>
            <person name="Dluhos P."/>
            <person name="Patkova L."/>
            <person name="Nedelnik J."/>
            <person name="Repkova J."/>
        </authorList>
    </citation>
    <scope>NUCLEOTIDE SEQUENCE [LARGE SCALE GENOMIC DNA]</scope>
    <source>
        <strain evidence="6">cv. Tatra</strain>
        <tissue evidence="5">Young leaves</tissue>
    </source>
</reference>
<evidence type="ECO:0000259" key="4">
    <source>
        <dbReference type="Pfam" id="PF00628"/>
    </source>
</evidence>
<dbReference type="GO" id="GO:0032259">
    <property type="term" value="P:methylation"/>
    <property type="evidence" value="ECO:0007669"/>
    <property type="project" value="UniProtKB-KW"/>
</dbReference>
<dbReference type="InterPro" id="IPR019787">
    <property type="entry name" value="Znf_PHD-finger"/>
</dbReference>
<protein>
    <submittedName>
        <fullName evidence="5">Histone-lysine N-methyltransferase ATX3-like protein</fullName>
    </submittedName>
</protein>
<evidence type="ECO:0000256" key="3">
    <source>
        <dbReference type="ARBA" id="ARBA00022833"/>
    </source>
</evidence>
<dbReference type="STRING" id="57577.A0A2K3KEC1"/>
<evidence type="ECO:0000256" key="1">
    <source>
        <dbReference type="ARBA" id="ARBA00022723"/>
    </source>
</evidence>
<evidence type="ECO:0000313" key="5">
    <source>
        <dbReference type="EMBL" id="PNX64647.1"/>
    </source>
</evidence>
<dbReference type="AlphaFoldDB" id="A0A2K3KEC1"/>
<accession>A0A2K3KEC1</accession>
<dbReference type="SUPFAM" id="SSF57903">
    <property type="entry name" value="FYVE/PHD zinc finger"/>
    <property type="match status" value="1"/>
</dbReference>
<comment type="caution">
    <text evidence="5">The sequence shown here is derived from an EMBL/GenBank/DDBJ whole genome shotgun (WGS) entry which is preliminary data.</text>
</comment>
<evidence type="ECO:0000256" key="2">
    <source>
        <dbReference type="ARBA" id="ARBA00022771"/>
    </source>
</evidence>
<dbReference type="Gene3D" id="3.30.40.10">
    <property type="entry name" value="Zinc/RING finger domain, C3HC4 (zinc finger)"/>
    <property type="match status" value="1"/>
</dbReference>
<sequence>DTISCYGCGLTLPCKTMKKVKDSSCAPQYYCKSCAKLLKSKQYCGICKKIWHHSDAGDWVCCDGCNVWVHAECDKISSKLLKMTNWLLDAGSGKYRLLLPRLQGKVGL</sequence>
<dbReference type="InterPro" id="IPR013083">
    <property type="entry name" value="Znf_RING/FYVE/PHD"/>
</dbReference>
<evidence type="ECO:0000313" key="6">
    <source>
        <dbReference type="Proteomes" id="UP000236291"/>
    </source>
</evidence>
<dbReference type="GO" id="GO:0008168">
    <property type="term" value="F:methyltransferase activity"/>
    <property type="evidence" value="ECO:0007669"/>
    <property type="project" value="UniProtKB-KW"/>
</dbReference>
<dbReference type="EMBL" id="ASHM01093527">
    <property type="protein sequence ID" value="PNX64647.1"/>
    <property type="molecule type" value="Genomic_DNA"/>
</dbReference>
<keyword evidence="5" id="KW-0808">Transferase</keyword>
<keyword evidence="3" id="KW-0862">Zinc</keyword>
<feature type="non-terminal residue" evidence="5">
    <location>
        <position position="1"/>
    </location>
</feature>
<dbReference type="Proteomes" id="UP000236291">
    <property type="component" value="Unassembled WGS sequence"/>
</dbReference>
<keyword evidence="1" id="KW-0479">Metal-binding</keyword>
<feature type="domain" description="PHD-type" evidence="4">
    <location>
        <begin position="44"/>
        <end position="86"/>
    </location>
</feature>
<dbReference type="GO" id="GO:0008270">
    <property type="term" value="F:zinc ion binding"/>
    <property type="evidence" value="ECO:0007669"/>
    <property type="project" value="UniProtKB-KW"/>
</dbReference>
<gene>
    <name evidence="5" type="ORF">L195_g054125</name>
</gene>
<reference evidence="5 6" key="1">
    <citation type="journal article" date="2014" name="Am. J. Bot.">
        <title>Genome assembly and annotation for red clover (Trifolium pratense; Fabaceae).</title>
        <authorList>
            <person name="Istvanek J."/>
            <person name="Jaros M."/>
            <person name="Krenek A."/>
            <person name="Repkova J."/>
        </authorList>
    </citation>
    <scope>NUCLEOTIDE SEQUENCE [LARGE SCALE GENOMIC DNA]</scope>
    <source>
        <strain evidence="6">cv. Tatra</strain>
        <tissue evidence="5">Young leaves</tissue>
    </source>
</reference>
<name>A0A2K3KEC1_TRIPR</name>